<name>A0AAN7VG08_9COLE</name>
<keyword evidence="8 12" id="KW-0732">Signal</keyword>
<dbReference type="InterPro" id="IPR006146">
    <property type="entry name" value="5'-Nucleotdase_CS"/>
</dbReference>
<dbReference type="FunFam" id="3.60.21.10:FF:000020">
    <property type="entry name" value="NT5E isoform 4"/>
    <property type="match status" value="1"/>
</dbReference>
<evidence type="ECO:0000313" key="16">
    <source>
        <dbReference type="Proteomes" id="UP001329430"/>
    </source>
</evidence>
<feature type="domain" description="5'-Nucleotidase C-terminal" evidence="14">
    <location>
        <begin position="337"/>
        <end position="509"/>
    </location>
</feature>
<comment type="similarity">
    <text evidence="2 12">Belongs to the 5'-nucleotidase family.</text>
</comment>
<keyword evidence="6" id="KW-0800">Toxin</keyword>
<comment type="caution">
    <text evidence="15">The sequence shown here is derived from an EMBL/GenBank/DDBJ whole genome shotgun (WGS) entry which is preliminary data.</text>
</comment>
<feature type="signal peptide" evidence="12">
    <location>
        <begin position="1"/>
        <end position="18"/>
    </location>
</feature>
<accession>A0AAN7VG08</accession>
<dbReference type="InterPro" id="IPR004843">
    <property type="entry name" value="Calcineurin-like_PHP"/>
</dbReference>
<sequence>MHIMINVLLSLFLSLTEIVTFTITNETAFQLHIIHVNDFHARFEETSRKSGTCKSDCIGGFSRLYSAVHQQLEAYPNSIVLNAGDNFQGTLWYNLYKWNATQHFMNKIPFDAYTIGNHEFDNNIEGVVPFIKALNAPMVAVNIDDSEEPDFQGIYKKSIVIVREGRRIGVIGVLLSTTDNISKAGKLKFYDESETVNQEAERIVEEENADTVIVLSHCGYEKETEIAMKATSKISVIVGAHSHSFLYTGKETPNGKKPVGPYPTVVQTHDGRQVLVVQAAAYTEFLGDITINYDSTGNVISWFGEPIYMDSSVTQDQKINEEIVQWKEGLDQLANKVVGYSNVALDHSKCWTEECNIGNFIADAMVNAYLNTNEEGAWSYATIAFTNPGGIRTSIPAGEITFNDLMQVIPFENTIDVGEIKGKYIAALLEQSASSFNNYRTRSRWHILQASGVRVRYNMSNPSGSKVESVKVLCRKCPVPKYEPLNLEESYRIVLNSFLAKGGDGYSVIPENLINLEIGDVDYEVLKRYMERNCPVIHGIDGRIEVL</sequence>
<dbReference type="InterPro" id="IPR036907">
    <property type="entry name" value="5'-Nucleotdase_C_sf"/>
</dbReference>
<evidence type="ECO:0000256" key="6">
    <source>
        <dbReference type="ARBA" id="ARBA00022656"/>
    </source>
</evidence>
<evidence type="ECO:0000259" key="13">
    <source>
        <dbReference type="Pfam" id="PF00149"/>
    </source>
</evidence>
<keyword evidence="4" id="KW-1201">Platelet aggregation inhibiting toxin</keyword>
<reference evidence="15 16" key="1">
    <citation type="journal article" date="2024" name="Insects">
        <title>An Improved Chromosome-Level Genome Assembly of the Firefly Pyrocoelia pectoralis.</title>
        <authorList>
            <person name="Fu X."/>
            <person name="Meyer-Rochow V.B."/>
            <person name="Ballantyne L."/>
            <person name="Zhu X."/>
        </authorList>
    </citation>
    <scope>NUCLEOTIDE SEQUENCE [LARGE SCALE GENOMIC DNA]</scope>
    <source>
        <strain evidence="15">XCY_ONT2</strain>
    </source>
</reference>
<evidence type="ECO:0000256" key="1">
    <source>
        <dbReference type="ARBA" id="ARBA00004613"/>
    </source>
</evidence>
<evidence type="ECO:0000256" key="12">
    <source>
        <dbReference type="RuleBase" id="RU362119"/>
    </source>
</evidence>
<dbReference type="PANTHER" id="PTHR11575">
    <property type="entry name" value="5'-NUCLEOTIDASE-RELATED"/>
    <property type="match status" value="1"/>
</dbReference>
<keyword evidence="9 12" id="KW-0547">Nucleotide-binding</keyword>
<feature type="chain" id="PRO_5042670781" description="apyrase" evidence="12">
    <location>
        <begin position="19"/>
        <end position="547"/>
    </location>
</feature>
<evidence type="ECO:0000256" key="7">
    <source>
        <dbReference type="ARBA" id="ARBA00022723"/>
    </source>
</evidence>
<keyword evidence="16" id="KW-1185">Reference proteome</keyword>
<dbReference type="GO" id="GO:0004050">
    <property type="term" value="F:apyrase activity"/>
    <property type="evidence" value="ECO:0007669"/>
    <property type="project" value="UniProtKB-EC"/>
</dbReference>
<dbReference type="PROSITE" id="PS00786">
    <property type="entry name" value="5_NUCLEOTIDASE_2"/>
    <property type="match status" value="1"/>
</dbReference>
<evidence type="ECO:0000256" key="11">
    <source>
        <dbReference type="ARBA" id="ARBA00023240"/>
    </source>
</evidence>
<dbReference type="Pfam" id="PF02872">
    <property type="entry name" value="5_nucleotid_C"/>
    <property type="match status" value="1"/>
</dbReference>
<dbReference type="Gene3D" id="3.60.21.10">
    <property type="match status" value="1"/>
</dbReference>
<dbReference type="GO" id="GO:0005886">
    <property type="term" value="C:plasma membrane"/>
    <property type="evidence" value="ECO:0007669"/>
    <property type="project" value="TreeGrafter"/>
</dbReference>
<dbReference type="EMBL" id="JAVRBK010000002">
    <property type="protein sequence ID" value="KAK5647202.1"/>
    <property type="molecule type" value="Genomic_DNA"/>
</dbReference>
<evidence type="ECO:0000256" key="10">
    <source>
        <dbReference type="ARBA" id="ARBA00022801"/>
    </source>
</evidence>
<dbReference type="GO" id="GO:0000166">
    <property type="term" value="F:nucleotide binding"/>
    <property type="evidence" value="ECO:0007669"/>
    <property type="project" value="UniProtKB-KW"/>
</dbReference>
<dbReference type="SUPFAM" id="SSF56300">
    <property type="entry name" value="Metallo-dependent phosphatases"/>
    <property type="match status" value="1"/>
</dbReference>
<evidence type="ECO:0000256" key="8">
    <source>
        <dbReference type="ARBA" id="ARBA00022729"/>
    </source>
</evidence>
<evidence type="ECO:0000256" key="4">
    <source>
        <dbReference type="ARBA" id="ARBA00022442"/>
    </source>
</evidence>
<dbReference type="AlphaFoldDB" id="A0AAN7VG08"/>
<dbReference type="GO" id="GO:0006196">
    <property type="term" value="P:AMP catabolic process"/>
    <property type="evidence" value="ECO:0007669"/>
    <property type="project" value="TreeGrafter"/>
</dbReference>
<evidence type="ECO:0000313" key="15">
    <source>
        <dbReference type="EMBL" id="KAK5647202.1"/>
    </source>
</evidence>
<gene>
    <name evidence="15" type="ORF">RI129_002094</name>
</gene>
<evidence type="ECO:0000259" key="14">
    <source>
        <dbReference type="Pfam" id="PF02872"/>
    </source>
</evidence>
<proteinExistence type="inferred from homology"/>
<dbReference type="SUPFAM" id="SSF55816">
    <property type="entry name" value="5'-nucleotidase (syn. UDP-sugar hydrolase), C-terminal domain"/>
    <property type="match status" value="1"/>
</dbReference>
<dbReference type="GO" id="GO:0005576">
    <property type="term" value="C:extracellular region"/>
    <property type="evidence" value="ECO:0007669"/>
    <property type="project" value="UniProtKB-SubCell"/>
</dbReference>
<dbReference type="GO" id="GO:0090729">
    <property type="term" value="F:toxin activity"/>
    <property type="evidence" value="ECO:0007669"/>
    <property type="project" value="UniProtKB-KW"/>
</dbReference>
<dbReference type="Pfam" id="PF00149">
    <property type="entry name" value="Metallophos"/>
    <property type="match status" value="1"/>
</dbReference>
<dbReference type="InterPro" id="IPR008334">
    <property type="entry name" value="5'-Nucleotdase_C"/>
</dbReference>
<dbReference type="CDD" id="cd07409">
    <property type="entry name" value="MPP_CD73_N"/>
    <property type="match status" value="1"/>
</dbReference>
<comment type="subcellular location">
    <subcellularLocation>
        <location evidence="1">Secreted</location>
    </subcellularLocation>
</comment>
<dbReference type="Proteomes" id="UP001329430">
    <property type="component" value="Chromosome 2"/>
</dbReference>
<dbReference type="PANTHER" id="PTHR11575:SF32">
    <property type="entry name" value="APYRASE-LIKE PROTEIN"/>
    <property type="match status" value="1"/>
</dbReference>
<dbReference type="GO" id="GO:0046872">
    <property type="term" value="F:metal ion binding"/>
    <property type="evidence" value="ECO:0007669"/>
    <property type="project" value="UniProtKB-KW"/>
</dbReference>
<dbReference type="PRINTS" id="PR01607">
    <property type="entry name" value="APYRASEFAMLY"/>
</dbReference>
<evidence type="ECO:0000256" key="2">
    <source>
        <dbReference type="ARBA" id="ARBA00006654"/>
    </source>
</evidence>
<keyword evidence="7" id="KW-0479">Metal-binding</keyword>
<dbReference type="EC" id="3.6.1.5" evidence="3"/>
<protein>
    <recommendedName>
        <fullName evidence="3">apyrase</fullName>
        <ecNumber evidence="3">3.6.1.5</ecNumber>
    </recommendedName>
</protein>
<keyword evidence="11" id="KW-1199">Hemostasis impairing toxin</keyword>
<keyword evidence="5" id="KW-0964">Secreted</keyword>
<evidence type="ECO:0000256" key="5">
    <source>
        <dbReference type="ARBA" id="ARBA00022525"/>
    </source>
</evidence>
<dbReference type="InterPro" id="IPR006179">
    <property type="entry name" value="5_nucleotidase/apyrase"/>
</dbReference>
<dbReference type="FunFam" id="3.90.780.10:FF:000001">
    <property type="entry name" value="NT5E isoform 3"/>
    <property type="match status" value="1"/>
</dbReference>
<feature type="domain" description="Calcineurin-like phosphoesterase" evidence="13">
    <location>
        <begin position="32"/>
        <end position="244"/>
    </location>
</feature>
<keyword evidence="10 12" id="KW-0378">Hydrolase</keyword>
<evidence type="ECO:0000256" key="9">
    <source>
        <dbReference type="ARBA" id="ARBA00022741"/>
    </source>
</evidence>
<dbReference type="Gene3D" id="3.90.780.10">
    <property type="entry name" value="5'-Nucleotidase, C-terminal domain"/>
    <property type="match status" value="1"/>
</dbReference>
<dbReference type="InterPro" id="IPR029052">
    <property type="entry name" value="Metallo-depent_PP-like"/>
</dbReference>
<evidence type="ECO:0000256" key="3">
    <source>
        <dbReference type="ARBA" id="ARBA00012148"/>
    </source>
</evidence>
<dbReference type="GO" id="GO:0008253">
    <property type="term" value="F:5'-nucleotidase activity"/>
    <property type="evidence" value="ECO:0007669"/>
    <property type="project" value="TreeGrafter"/>
</dbReference>
<organism evidence="15 16">
    <name type="scientific">Pyrocoelia pectoralis</name>
    <dbReference type="NCBI Taxonomy" id="417401"/>
    <lineage>
        <taxon>Eukaryota</taxon>
        <taxon>Metazoa</taxon>
        <taxon>Ecdysozoa</taxon>
        <taxon>Arthropoda</taxon>
        <taxon>Hexapoda</taxon>
        <taxon>Insecta</taxon>
        <taxon>Pterygota</taxon>
        <taxon>Neoptera</taxon>
        <taxon>Endopterygota</taxon>
        <taxon>Coleoptera</taxon>
        <taxon>Polyphaga</taxon>
        <taxon>Elateriformia</taxon>
        <taxon>Elateroidea</taxon>
        <taxon>Lampyridae</taxon>
        <taxon>Lampyrinae</taxon>
        <taxon>Pyrocoelia</taxon>
    </lineage>
</organism>